<feature type="transmembrane region" description="Helical" evidence="5">
    <location>
        <begin position="236"/>
        <end position="258"/>
    </location>
</feature>
<dbReference type="GO" id="GO:0140359">
    <property type="term" value="F:ABC-type transporter activity"/>
    <property type="evidence" value="ECO:0007669"/>
    <property type="project" value="InterPro"/>
</dbReference>
<dbReference type="GO" id="GO:0016020">
    <property type="term" value="C:membrane"/>
    <property type="evidence" value="ECO:0007669"/>
    <property type="project" value="UniProtKB-SubCell"/>
</dbReference>
<dbReference type="InterPro" id="IPR013525">
    <property type="entry name" value="ABC2_TM"/>
</dbReference>
<keyword evidence="3 5" id="KW-1133">Transmembrane helix</keyword>
<feature type="transmembrane region" description="Helical" evidence="5">
    <location>
        <begin position="31"/>
        <end position="53"/>
    </location>
</feature>
<keyword evidence="4 5" id="KW-0472">Membrane</keyword>
<dbReference type="OrthoDB" id="3268959at2"/>
<evidence type="ECO:0000256" key="2">
    <source>
        <dbReference type="ARBA" id="ARBA00022692"/>
    </source>
</evidence>
<gene>
    <name evidence="7" type="ORF">CSO01_19650</name>
</gene>
<dbReference type="PANTHER" id="PTHR43471">
    <property type="entry name" value="ABC TRANSPORTER PERMEASE"/>
    <property type="match status" value="1"/>
</dbReference>
<evidence type="ECO:0000313" key="8">
    <source>
        <dbReference type="Proteomes" id="UP000321798"/>
    </source>
</evidence>
<dbReference type="AlphaFoldDB" id="A0A512PDG0"/>
<feature type="domain" description="ABC-2 type transporter transmembrane" evidence="6">
    <location>
        <begin position="30"/>
        <end position="342"/>
    </location>
</feature>
<dbReference type="PANTHER" id="PTHR43471:SF3">
    <property type="entry name" value="ABC TRANSPORTER PERMEASE PROTEIN NATB"/>
    <property type="match status" value="1"/>
</dbReference>
<feature type="transmembrane region" description="Helical" evidence="5">
    <location>
        <begin position="145"/>
        <end position="168"/>
    </location>
</feature>
<reference evidence="7 8" key="1">
    <citation type="submission" date="2019-07" db="EMBL/GenBank/DDBJ databases">
        <title>Whole genome shotgun sequence of Cellulomonas soli NBRC 109434.</title>
        <authorList>
            <person name="Hosoyama A."/>
            <person name="Uohara A."/>
            <person name="Ohji S."/>
            <person name="Ichikawa N."/>
        </authorList>
    </citation>
    <scope>NUCLEOTIDE SEQUENCE [LARGE SCALE GENOMIC DNA]</scope>
    <source>
        <strain evidence="7 8">NBRC 109434</strain>
    </source>
</reference>
<evidence type="ECO:0000256" key="5">
    <source>
        <dbReference type="SAM" id="Phobius"/>
    </source>
</evidence>
<organism evidence="7 8">
    <name type="scientific">Cellulomonas soli</name>
    <dbReference type="NCBI Taxonomy" id="931535"/>
    <lineage>
        <taxon>Bacteria</taxon>
        <taxon>Bacillati</taxon>
        <taxon>Actinomycetota</taxon>
        <taxon>Actinomycetes</taxon>
        <taxon>Micrococcales</taxon>
        <taxon>Cellulomonadaceae</taxon>
        <taxon>Cellulomonas</taxon>
    </lineage>
</organism>
<name>A0A512PDG0_9CELL</name>
<feature type="transmembrane region" description="Helical" evidence="5">
    <location>
        <begin position="327"/>
        <end position="345"/>
    </location>
</feature>
<dbReference type="RefSeq" id="WP_146952997.1">
    <property type="nucleotide sequence ID" value="NZ_BAABBJ010000006.1"/>
</dbReference>
<accession>A0A512PDG0</accession>
<comment type="subcellular location">
    <subcellularLocation>
        <location evidence="1">Membrane</location>
        <topology evidence="1">Multi-pass membrane protein</topology>
    </subcellularLocation>
</comment>
<evidence type="ECO:0000256" key="4">
    <source>
        <dbReference type="ARBA" id="ARBA00023136"/>
    </source>
</evidence>
<evidence type="ECO:0000256" key="1">
    <source>
        <dbReference type="ARBA" id="ARBA00004141"/>
    </source>
</evidence>
<protein>
    <submittedName>
        <fullName evidence="7">ABC transporter permease</fullName>
    </submittedName>
</protein>
<dbReference type="Pfam" id="PF12698">
    <property type="entry name" value="ABC2_membrane_3"/>
    <property type="match status" value="1"/>
</dbReference>
<dbReference type="Proteomes" id="UP000321798">
    <property type="component" value="Unassembled WGS sequence"/>
</dbReference>
<dbReference type="EMBL" id="BKAL01000006">
    <property type="protein sequence ID" value="GEP69250.1"/>
    <property type="molecule type" value="Genomic_DNA"/>
</dbReference>
<keyword evidence="2 5" id="KW-0812">Transmembrane</keyword>
<evidence type="ECO:0000256" key="3">
    <source>
        <dbReference type="ARBA" id="ARBA00022989"/>
    </source>
</evidence>
<proteinExistence type="predicted"/>
<feature type="transmembrane region" description="Helical" evidence="5">
    <location>
        <begin position="270"/>
        <end position="288"/>
    </location>
</feature>
<feature type="transmembrane region" description="Helical" evidence="5">
    <location>
        <begin position="205"/>
        <end position="224"/>
    </location>
</feature>
<sequence>MSTSRPASPSAARATLLVAEREVLAQLRTKSFLVSTAVLLLVVLAGIVVSAVMGGSDDGTKVAVVEATRTVVAEADGLEPVLVDDADAARALVEQEEVEAAVLPGDGPTGVSLVALDTAPTDVVAALSVQPQVELLQPADLSEGLRFVVALAFGLVFMMSAVGSGNTIAQNTVQEKQSRIVEILLSAVPARALLAGKVLGNSVVAVGQTAAIAAVSVIGLVVTGQDDLLQVLGAPIVWFVVFFLVGFVLLASMFAASASLVARLEDVGPVLQPVLWLVMVPYFLVVFFNDNPTVMTVMSYVPFSAPVGMPVRLFFGEALWWEPLVSLVVLVASTGLVIALAARIYTGSLLRTGSRVSVRSALRDARG</sequence>
<keyword evidence="8" id="KW-1185">Reference proteome</keyword>
<evidence type="ECO:0000313" key="7">
    <source>
        <dbReference type="EMBL" id="GEP69250.1"/>
    </source>
</evidence>
<evidence type="ECO:0000259" key="6">
    <source>
        <dbReference type="Pfam" id="PF12698"/>
    </source>
</evidence>
<comment type="caution">
    <text evidence="7">The sequence shown here is derived from an EMBL/GenBank/DDBJ whole genome shotgun (WGS) entry which is preliminary data.</text>
</comment>